<dbReference type="EMBL" id="JXKQ01000003">
    <property type="protein sequence ID" value="OJG46217.1"/>
    <property type="molecule type" value="Genomic_DNA"/>
</dbReference>
<dbReference type="InterPro" id="IPR022653">
    <property type="entry name" value="De-COase2_pyr-phos_BS"/>
</dbReference>
<dbReference type="InterPro" id="IPR022644">
    <property type="entry name" value="De-COase2_N"/>
</dbReference>
<feature type="binding site" evidence="5">
    <location>
        <position position="325"/>
    </location>
    <ligand>
        <name>substrate</name>
    </ligand>
</feature>
<feature type="binding site" evidence="5">
    <location>
        <position position="385"/>
    </location>
    <ligand>
        <name>substrate</name>
    </ligand>
</feature>
<dbReference type="HAMAP" id="MF_02120">
    <property type="entry name" value="LysA"/>
    <property type="match status" value="1"/>
</dbReference>
<dbReference type="InterPro" id="IPR000183">
    <property type="entry name" value="Orn/DAP/Arg_de-COase"/>
</dbReference>
<dbReference type="AlphaFoldDB" id="A0A1L8TPK8"/>
<dbReference type="CDD" id="cd06828">
    <property type="entry name" value="PLPDE_III_DapDC"/>
    <property type="match status" value="1"/>
</dbReference>
<dbReference type="InterPro" id="IPR002986">
    <property type="entry name" value="DAP_deCOOHase_LysA"/>
</dbReference>
<evidence type="ECO:0000256" key="6">
    <source>
        <dbReference type="NCBIfam" id="TIGR01048"/>
    </source>
</evidence>
<feature type="domain" description="Orn/DAP/Arg decarboxylase 2 N-terminal" evidence="9">
    <location>
        <begin position="35"/>
        <end position="292"/>
    </location>
</feature>
<evidence type="ECO:0000256" key="5">
    <source>
        <dbReference type="HAMAP-Rule" id="MF_02120"/>
    </source>
</evidence>
<dbReference type="PANTHER" id="PTHR43727:SF2">
    <property type="entry name" value="GROUP IV DECARBOXYLASE"/>
    <property type="match status" value="1"/>
</dbReference>
<dbReference type="SUPFAM" id="SSF50621">
    <property type="entry name" value="Alanine racemase C-terminal domain-like"/>
    <property type="match status" value="1"/>
</dbReference>
<dbReference type="Gene3D" id="3.20.20.10">
    <property type="entry name" value="Alanine racemase"/>
    <property type="match status" value="1"/>
</dbReference>
<dbReference type="RefSeq" id="WP_071857307.1">
    <property type="nucleotide sequence ID" value="NZ_JBHSHK010000001.1"/>
</dbReference>
<feature type="binding site" evidence="5">
    <location>
        <position position="357"/>
    </location>
    <ligand>
        <name>substrate</name>
    </ligand>
</feature>
<dbReference type="PRINTS" id="PR01181">
    <property type="entry name" value="DAPDCRBXLASE"/>
</dbReference>
<dbReference type="Gene3D" id="2.40.37.10">
    <property type="entry name" value="Lyase, Ornithine Decarboxylase, Chain A, domain 1"/>
    <property type="match status" value="1"/>
</dbReference>
<evidence type="ECO:0000259" key="9">
    <source>
        <dbReference type="Pfam" id="PF02784"/>
    </source>
</evidence>
<dbReference type="InterPro" id="IPR009006">
    <property type="entry name" value="Ala_racemase/Decarboxylase_C"/>
</dbReference>
<dbReference type="OrthoDB" id="9802241at2"/>
<accession>A0A1L8TPK8</accession>
<dbReference type="Proteomes" id="UP000182077">
    <property type="component" value="Unassembled WGS sequence"/>
</dbReference>
<feature type="binding site" evidence="5">
    <location>
        <position position="329"/>
    </location>
    <ligand>
        <name>substrate</name>
    </ligand>
</feature>
<dbReference type="GO" id="GO:0008836">
    <property type="term" value="F:diaminopimelate decarboxylase activity"/>
    <property type="evidence" value="ECO:0007669"/>
    <property type="project" value="UniProtKB-UniRule"/>
</dbReference>
<evidence type="ECO:0000256" key="8">
    <source>
        <dbReference type="RuleBase" id="RU003738"/>
    </source>
</evidence>
<keyword evidence="4 5" id="KW-0456">Lyase</keyword>
<evidence type="ECO:0000313" key="10">
    <source>
        <dbReference type="EMBL" id="OJG46217.1"/>
    </source>
</evidence>
<evidence type="ECO:0000256" key="4">
    <source>
        <dbReference type="ARBA" id="ARBA00023239"/>
    </source>
</evidence>
<feature type="binding site" evidence="5">
    <location>
        <position position="385"/>
    </location>
    <ligand>
        <name>pyridoxal 5'-phosphate</name>
        <dbReference type="ChEBI" id="CHEBI:597326"/>
    </ligand>
</feature>
<proteinExistence type="inferred from homology"/>
<dbReference type="GO" id="GO:0030170">
    <property type="term" value="F:pyridoxal phosphate binding"/>
    <property type="evidence" value="ECO:0007669"/>
    <property type="project" value="UniProtKB-UniRule"/>
</dbReference>
<comment type="catalytic activity">
    <reaction evidence="5 8">
        <text>meso-2,6-diaminopimelate + H(+) = L-lysine + CO2</text>
        <dbReference type="Rhea" id="RHEA:15101"/>
        <dbReference type="ChEBI" id="CHEBI:15378"/>
        <dbReference type="ChEBI" id="CHEBI:16526"/>
        <dbReference type="ChEBI" id="CHEBI:32551"/>
        <dbReference type="ChEBI" id="CHEBI:57791"/>
        <dbReference type="EC" id="4.1.1.20"/>
    </reaction>
</comment>
<gene>
    <name evidence="5" type="primary">lysA</name>
    <name evidence="10" type="ORF">RV04_GL001383</name>
</gene>
<evidence type="ECO:0000313" key="11">
    <source>
        <dbReference type="Proteomes" id="UP000182077"/>
    </source>
</evidence>
<comment type="cofactor">
    <cofactor evidence="1 5 7 8">
        <name>pyridoxal 5'-phosphate</name>
        <dbReference type="ChEBI" id="CHEBI:597326"/>
    </cofactor>
</comment>
<name>A0A1L8TPK8_9ENTE</name>
<feature type="binding site" evidence="5">
    <location>
        <position position="288"/>
    </location>
    <ligand>
        <name>substrate</name>
    </ligand>
</feature>
<feature type="binding site" evidence="5">
    <location>
        <position position="243"/>
    </location>
    <ligand>
        <name>pyridoxal 5'-phosphate</name>
        <dbReference type="ChEBI" id="CHEBI:597326"/>
    </ligand>
</feature>
<organism evidence="10 11">
    <name type="scientific">Enterococcus hermanniensis</name>
    <dbReference type="NCBI Taxonomy" id="249189"/>
    <lineage>
        <taxon>Bacteria</taxon>
        <taxon>Bacillati</taxon>
        <taxon>Bacillota</taxon>
        <taxon>Bacilli</taxon>
        <taxon>Lactobacillales</taxon>
        <taxon>Enterococcaceae</taxon>
        <taxon>Enterococcus</taxon>
    </lineage>
</organism>
<comment type="similarity">
    <text evidence="5">Belongs to the Orn/Lys/Arg decarboxylase class-II family. LysA subfamily.</text>
</comment>
<feature type="binding site" evidence="5">
    <location>
        <begin position="285"/>
        <end position="288"/>
    </location>
    <ligand>
        <name>pyridoxal 5'-phosphate</name>
        <dbReference type="ChEBI" id="CHEBI:597326"/>
    </ligand>
</feature>
<evidence type="ECO:0000256" key="2">
    <source>
        <dbReference type="ARBA" id="ARBA00022793"/>
    </source>
</evidence>
<dbReference type="EC" id="4.1.1.20" evidence="5 6"/>
<feature type="modified residue" description="N6-(pyridoxal phosphate)lysine" evidence="5 7">
    <location>
        <position position="61"/>
    </location>
</feature>
<keyword evidence="3 5" id="KW-0663">Pyridoxal phosphate</keyword>
<comment type="caution">
    <text evidence="10">The sequence shown here is derived from an EMBL/GenBank/DDBJ whole genome shotgun (WGS) entry which is preliminary data.</text>
</comment>
<dbReference type="UniPathway" id="UPA00034">
    <property type="reaction ID" value="UER00027"/>
</dbReference>
<keyword evidence="5" id="KW-0028">Amino-acid biosynthesis</keyword>
<dbReference type="PRINTS" id="PR01179">
    <property type="entry name" value="ODADCRBXLASE"/>
</dbReference>
<dbReference type="PANTHER" id="PTHR43727">
    <property type="entry name" value="DIAMINOPIMELATE DECARBOXYLASE"/>
    <property type="match status" value="1"/>
</dbReference>
<evidence type="ECO:0000256" key="3">
    <source>
        <dbReference type="ARBA" id="ARBA00022898"/>
    </source>
</evidence>
<feature type="active site" description="Proton donor" evidence="7">
    <location>
        <position position="356"/>
    </location>
</feature>
<protein>
    <recommendedName>
        <fullName evidence="5 6">Diaminopimelate decarboxylase</fullName>
        <shortName evidence="5">DAP decarboxylase</shortName>
        <shortName evidence="5">DAPDC</shortName>
        <ecNumber evidence="5 6">4.1.1.20</ecNumber>
    </recommendedName>
</protein>
<dbReference type="PROSITE" id="PS00878">
    <property type="entry name" value="ODR_DC_2_1"/>
    <property type="match status" value="1"/>
</dbReference>
<comment type="subunit">
    <text evidence="5">Homodimer.</text>
</comment>
<dbReference type="FunFam" id="3.20.20.10:FF:000003">
    <property type="entry name" value="Diaminopimelate decarboxylase"/>
    <property type="match status" value="1"/>
</dbReference>
<reference evidence="10 11" key="1">
    <citation type="submission" date="2014-12" db="EMBL/GenBank/DDBJ databases">
        <title>Draft genome sequences of 29 type strains of Enterococci.</title>
        <authorList>
            <person name="Zhong Z."/>
            <person name="Sun Z."/>
            <person name="Liu W."/>
            <person name="Zhang W."/>
            <person name="Zhang H."/>
        </authorList>
    </citation>
    <scope>NUCLEOTIDE SEQUENCE [LARGE SCALE GENOMIC DNA]</scope>
    <source>
        <strain evidence="10 11">DSM 17122</strain>
    </source>
</reference>
<keyword evidence="11" id="KW-1185">Reference proteome</keyword>
<comment type="function">
    <text evidence="5">Specifically catalyzes the decarboxylation of meso-diaminopimelate (meso-DAP) to L-lysine.</text>
</comment>
<dbReference type="Pfam" id="PF02784">
    <property type="entry name" value="Orn_Arg_deC_N"/>
    <property type="match status" value="1"/>
</dbReference>
<sequence>MKFETNNGHLLWDGCDTVALAKEFGTPLYVFSQTQIEEKCHELQKHFVQKYDHVRVAFASKAFSTLAMLKIVEQQGFSLDVVSDGELYTAIKADFPAERIEMNGNNKSIEELEMAIDYGVGRIIVDSLQEVGLIAAIAKEKQKTVNILFRITPEVNVTTHSFISTGQKDSKFGIPIDESILFPQIKQAIETPEVQFLGFHFHVGSQLFDHQAHLAAVDIALDLVKLVQERFDYTIKELNFGGGFGVKYTDRDQPKPFHYFTDPMMDKVLAFCEQENYPQPAIVIEPGRSIVAEAGISLHTIGAIKELPGLRKYVSIDGGMTDNIRPGLYEAEYTGVLANKSDQANEEIVTISGKACESTDILVKDINLPIVETGDIFATFSTGAYGYSMASNYNKLAIPAVVLVKKGKAEVIVKRQTLDQIIQNEVIPESLK</sequence>
<dbReference type="GO" id="GO:0009089">
    <property type="term" value="P:lysine biosynthetic process via diaminopimelate"/>
    <property type="evidence" value="ECO:0007669"/>
    <property type="project" value="UniProtKB-UniRule"/>
</dbReference>
<dbReference type="NCBIfam" id="TIGR01048">
    <property type="entry name" value="lysA"/>
    <property type="match status" value="1"/>
</dbReference>
<comment type="pathway">
    <text evidence="5 8">Amino-acid biosynthesis; L-lysine biosynthesis via DAP pathway; L-lysine from DL-2,6-diaminopimelate: step 1/1.</text>
</comment>
<dbReference type="SUPFAM" id="SSF51419">
    <property type="entry name" value="PLP-binding barrel"/>
    <property type="match status" value="1"/>
</dbReference>
<dbReference type="InterPro" id="IPR029066">
    <property type="entry name" value="PLP-binding_barrel"/>
</dbReference>
<evidence type="ECO:0000256" key="1">
    <source>
        <dbReference type="ARBA" id="ARBA00001933"/>
    </source>
</evidence>
<keyword evidence="2 5" id="KW-0210">Decarboxylase</keyword>
<dbReference type="STRING" id="249189.RV04_GL001383"/>
<keyword evidence="5 8" id="KW-0457">Lysine biosynthesis</keyword>
<evidence type="ECO:0000256" key="7">
    <source>
        <dbReference type="PIRSR" id="PIRSR600183-50"/>
    </source>
</evidence>